<evidence type="ECO:0000259" key="1">
    <source>
        <dbReference type="Pfam" id="PF04168"/>
    </source>
</evidence>
<dbReference type="Pfam" id="PF04168">
    <property type="entry name" value="Alpha-E"/>
    <property type="match status" value="1"/>
</dbReference>
<accession>A0ABX8B2K3</accession>
<dbReference type="InterPro" id="IPR051680">
    <property type="entry name" value="ATP-dep_Glu-Cys_Ligase-2"/>
</dbReference>
<dbReference type="Proteomes" id="UP000677668">
    <property type="component" value="Chromosome 2"/>
</dbReference>
<organism evidence="2 3">
    <name type="scientific">Chloracidobacterium sp. N</name>
    <dbReference type="NCBI Taxonomy" id="2821540"/>
    <lineage>
        <taxon>Bacteria</taxon>
        <taxon>Pseudomonadati</taxon>
        <taxon>Acidobacteriota</taxon>
        <taxon>Terriglobia</taxon>
        <taxon>Terriglobales</taxon>
        <taxon>Acidobacteriaceae</taxon>
        <taxon>Chloracidobacterium</taxon>
        <taxon>Chloracidobacterium aggregatum</taxon>
    </lineage>
</organism>
<dbReference type="InterPro" id="IPR007296">
    <property type="entry name" value="DUF403"/>
</dbReference>
<dbReference type="EMBL" id="CP072643">
    <property type="protein sequence ID" value="QUV95229.1"/>
    <property type="molecule type" value="Genomic_DNA"/>
</dbReference>
<protein>
    <submittedName>
        <fullName evidence="2">Alpha-E domain-containing protein</fullName>
    </submittedName>
</protein>
<reference evidence="2 3" key="1">
    <citation type="submission" date="2021-03" db="EMBL/GenBank/DDBJ databases">
        <title>Genomic and phenotypic characterization of Chloracidobacterium isolates provides evidence for multiple species.</title>
        <authorList>
            <person name="Saini M.K."/>
            <person name="Costas A.M.G."/>
            <person name="Tank M."/>
            <person name="Bryant D.A."/>
        </authorList>
    </citation>
    <scope>NUCLEOTIDE SEQUENCE [LARGE SCALE GENOMIC DNA]</scope>
    <source>
        <strain evidence="2 3">N</strain>
    </source>
</reference>
<name>A0ABX8B2K3_9BACT</name>
<dbReference type="PANTHER" id="PTHR34595:SF7">
    <property type="entry name" value="SLL1039 PROTEIN"/>
    <property type="match status" value="1"/>
</dbReference>
<dbReference type="PANTHER" id="PTHR34595">
    <property type="entry name" value="BLR5612 PROTEIN"/>
    <property type="match status" value="1"/>
</dbReference>
<gene>
    <name evidence="2" type="ORF">J8C05_14515</name>
</gene>
<sequence>MLSRVADSIFWMSRYIERAENIARFVDATMTLTLDLPADDTAAWVELVASVGDPVDFAARYGTPTPAAVLRYLTFDEQNPNSILTTLARARENARCVRDTISSEMWEQANRFYLDVKSAATQGRFGAMPHAFFTQVKMSSHLFVGVTDSTMSHGEAWHFNRIGRLLERADKTACILGVERFNATTLAGSSLIDDLHWSGLLRAASALEMYRKRFGRIEPRRVFEFLLLSREFPRAAHYCLLRCVESVHAISGTLPGTYTNLPEQRLGRLAAQLDYAGVEDILPPESPHDARPFLNRFRRDLYAAGDAIAATFFPN</sequence>
<proteinExistence type="predicted"/>
<feature type="domain" description="DUF403" evidence="1">
    <location>
        <begin position="1"/>
        <end position="313"/>
    </location>
</feature>
<evidence type="ECO:0000313" key="3">
    <source>
        <dbReference type="Proteomes" id="UP000677668"/>
    </source>
</evidence>
<evidence type="ECO:0000313" key="2">
    <source>
        <dbReference type="EMBL" id="QUV95229.1"/>
    </source>
</evidence>
<dbReference type="RefSeq" id="WP_211423465.1">
    <property type="nucleotide sequence ID" value="NZ_CP072643.1"/>
</dbReference>
<keyword evidence="3" id="KW-1185">Reference proteome</keyword>